<feature type="domain" description="DUF2281" evidence="1">
    <location>
        <begin position="5"/>
        <end position="59"/>
    </location>
</feature>
<sequence length="67" mass="7896">MHGQRLLQEIEILPPELQKQVSDFVVFLRKQQKNAIKKRTVGEYKGKITIHDDLDEALTDDFWLDES</sequence>
<name>A0A1R4H769_9GAMM</name>
<dbReference type="Pfam" id="PF10047">
    <property type="entry name" value="DUF2281"/>
    <property type="match status" value="1"/>
</dbReference>
<dbReference type="Proteomes" id="UP000195667">
    <property type="component" value="Unassembled WGS sequence"/>
</dbReference>
<proteinExistence type="predicted"/>
<dbReference type="AlphaFoldDB" id="A0A1R4H769"/>
<dbReference type="OrthoDB" id="5570017at2"/>
<gene>
    <name evidence="2" type="ORF">CRENPOLYSF1_240038</name>
</gene>
<reference evidence="3" key="1">
    <citation type="submission" date="2017-02" db="EMBL/GenBank/DDBJ databases">
        <authorList>
            <person name="Daims H."/>
        </authorList>
    </citation>
    <scope>NUCLEOTIDE SEQUENCE [LARGE SCALE GENOMIC DNA]</scope>
</reference>
<dbReference type="InterPro" id="IPR018739">
    <property type="entry name" value="DUF2281"/>
</dbReference>
<evidence type="ECO:0000259" key="1">
    <source>
        <dbReference type="Pfam" id="PF10047"/>
    </source>
</evidence>
<keyword evidence="3" id="KW-1185">Reference proteome</keyword>
<accession>A0A1R4H769</accession>
<protein>
    <recommendedName>
        <fullName evidence="1">DUF2281 domain-containing protein</fullName>
    </recommendedName>
</protein>
<dbReference type="EMBL" id="FUKI01000098">
    <property type="protein sequence ID" value="SJM92102.1"/>
    <property type="molecule type" value="Genomic_DNA"/>
</dbReference>
<evidence type="ECO:0000313" key="2">
    <source>
        <dbReference type="EMBL" id="SJM92102.1"/>
    </source>
</evidence>
<dbReference type="RefSeq" id="WP_087143245.1">
    <property type="nucleotide sequence ID" value="NZ_FUKI01000098.1"/>
</dbReference>
<evidence type="ECO:0000313" key="3">
    <source>
        <dbReference type="Proteomes" id="UP000195667"/>
    </source>
</evidence>
<organism evidence="2 3">
    <name type="scientific">Crenothrix polyspora</name>
    <dbReference type="NCBI Taxonomy" id="360316"/>
    <lineage>
        <taxon>Bacteria</taxon>
        <taxon>Pseudomonadati</taxon>
        <taxon>Pseudomonadota</taxon>
        <taxon>Gammaproteobacteria</taxon>
        <taxon>Methylococcales</taxon>
        <taxon>Crenotrichaceae</taxon>
        <taxon>Crenothrix</taxon>
    </lineage>
</organism>